<dbReference type="InterPro" id="IPR013324">
    <property type="entry name" value="RNA_pol_sigma_r3/r4-like"/>
</dbReference>
<dbReference type="Pfam" id="PF04539">
    <property type="entry name" value="Sigma70_r3"/>
    <property type="match status" value="1"/>
</dbReference>
<organism evidence="2 3">
    <name type="scientific">Hungatella hathewayi</name>
    <dbReference type="NCBI Taxonomy" id="154046"/>
    <lineage>
        <taxon>Bacteria</taxon>
        <taxon>Bacillati</taxon>
        <taxon>Bacillota</taxon>
        <taxon>Clostridia</taxon>
        <taxon>Lachnospirales</taxon>
        <taxon>Lachnospiraceae</taxon>
        <taxon>Hungatella</taxon>
    </lineage>
</organism>
<dbReference type="Gene3D" id="1.10.10.10">
    <property type="entry name" value="Winged helix-like DNA-binding domain superfamily/Winged helix DNA-binding domain"/>
    <property type="match status" value="1"/>
</dbReference>
<dbReference type="InterPro" id="IPR050239">
    <property type="entry name" value="Sigma-70_RNA_pol_init_factors"/>
</dbReference>
<accession>A0A174EA81</accession>
<sequence length="198" mass="21668">MHDDFYQMYLEEMKAITPCTQEENTQLLNDAAAGNEGAKKRLIEGNLEAALTCAKAYDGKGVLLTDLVAEANMALTMAVTEFLTNPGDGDFEGFLTARMKEALDLAVEEEESAEQTGEELAARVNVLQTVSQALARELGREATVEELADKMKMTVDEVKDIMKMAMDAMSMNAENADLEELAEVEGIEITEAAEDEEE</sequence>
<proteinExistence type="predicted"/>
<dbReference type="SUPFAM" id="SSF88946">
    <property type="entry name" value="Sigma2 domain of RNA polymerase sigma factors"/>
    <property type="match status" value="1"/>
</dbReference>
<dbReference type="InterPro" id="IPR036388">
    <property type="entry name" value="WH-like_DNA-bd_sf"/>
</dbReference>
<evidence type="ECO:0000259" key="1">
    <source>
        <dbReference type="Pfam" id="PF04539"/>
    </source>
</evidence>
<dbReference type="SUPFAM" id="SSF88659">
    <property type="entry name" value="Sigma3 and sigma4 domains of RNA polymerase sigma factors"/>
    <property type="match status" value="1"/>
</dbReference>
<reference evidence="2 3" key="1">
    <citation type="submission" date="2015-09" db="EMBL/GenBank/DDBJ databases">
        <authorList>
            <consortium name="Pathogen Informatics"/>
        </authorList>
    </citation>
    <scope>NUCLEOTIDE SEQUENCE [LARGE SCALE GENOMIC DNA]</scope>
    <source>
        <strain evidence="2 3">2789STDY5608850</strain>
    </source>
</reference>
<dbReference type="AlphaFoldDB" id="A0A174EA81"/>
<gene>
    <name evidence="2" type="primary">sigA_2</name>
    <name evidence="2" type="ORF">ERS852407_02566</name>
</gene>
<dbReference type="Proteomes" id="UP000095651">
    <property type="component" value="Unassembled WGS sequence"/>
</dbReference>
<dbReference type="GO" id="GO:0006352">
    <property type="term" value="P:DNA-templated transcription initiation"/>
    <property type="evidence" value="ECO:0007669"/>
    <property type="project" value="InterPro"/>
</dbReference>
<protein>
    <submittedName>
        <fullName evidence="2">Sigma-70 region 3 domain-containing protein</fullName>
    </submittedName>
</protein>
<name>A0A174EA81_9FIRM</name>
<dbReference type="InterPro" id="IPR007624">
    <property type="entry name" value="RNA_pol_sigma70_r3"/>
</dbReference>
<feature type="domain" description="RNA polymerase sigma-70 region 3" evidence="1">
    <location>
        <begin position="124"/>
        <end position="190"/>
    </location>
</feature>
<evidence type="ECO:0000313" key="2">
    <source>
        <dbReference type="EMBL" id="CUO34674.1"/>
    </source>
</evidence>
<dbReference type="PANTHER" id="PTHR30603:SF60">
    <property type="entry name" value="RNA POLYMERASE SIGMA FACTOR RPOD"/>
    <property type="match status" value="1"/>
</dbReference>
<dbReference type="InterPro" id="IPR013325">
    <property type="entry name" value="RNA_pol_sigma_r2"/>
</dbReference>
<dbReference type="GO" id="GO:0003700">
    <property type="term" value="F:DNA-binding transcription factor activity"/>
    <property type="evidence" value="ECO:0007669"/>
    <property type="project" value="InterPro"/>
</dbReference>
<dbReference type="PANTHER" id="PTHR30603">
    <property type="entry name" value="RNA POLYMERASE SIGMA FACTOR RPO"/>
    <property type="match status" value="1"/>
</dbReference>
<dbReference type="EMBL" id="CYZE01000005">
    <property type="protein sequence ID" value="CUO34674.1"/>
    <property type="molecule type" value="Genomic_DNA"/>
</dbReference>
<evidence type="ECO:0000313" key="3">
    <source>
        <dbReference type="Proteomes" id="UP000095651"/>
    </source>
</evidence>
<dbReference type="Gene3D" id="1.20.120.1810">
    <property type="match status" value="1"/>
</dbReference>
<dbReference type="RefSeq" id="WP_055655575.1">
    <property type="nucleotide sequence ID" value="NZ_CABIXC010000005.1"/>
</dbReference>